<proteinExistence type="predicted"/>
<gene>
    <name evidence="2" type="ORF">NMN56_024640</name>
</gene>
<feature type="compositionally biased region" description="Low complexity" evidence="1">
    <location>
        <begin position="84"/>
        <end position="93"/>
    </location>
</feature>
<evidence type="ECO:0000313" key="2">
    <source>
        <dbReference type="EMBL" id="MDJ1135090.1"/>
    </source>
</evidence>
<reference evidence="2 3" key="1">
    <citation type="submission" date="2023-05" db="EMBL/GenBank/DDBJ databases">
        <title>Streptantibioticus silvisoli sp. nov., acidotolerant actinomycetes 1 from pine litter.</title>
        <authorList>
            <person name="Swiecimska M."/>
            <person name="Golinska P."/>
            <person name="Sangal V."/>
            <person name="Wachnowicz B."/>
            <person name="Goodfellow M."/>
        </authorList>
    </citation>
    <scope>NUCLEOTIDE SEQUENCE [LARGE SCALE GENOMIC DNA]</scope>
    <source>
        <strain evidence="2 3">DSM 42109</strain>
    </source>
</reference>
<evidence type="ECO:0000256" key="1">
    <source>
        <dbReference type="SAM" id="MobiDB-lite"/>
    </source>
</evidence>
<dbReference type="RefSeq" id="WP_274043298.1">
    <property type="nucleotide sequence ID" value="NZ_JANCPR020000026.1"/>
</dbReference>
<dbReference type="EMBL" id="JANCPR020000026">
    <property type="protein sequence ID" value="MDJ1135090.1"/>
    <property type="molecule type" value="Genomic_DNA"/>
</dbReference>
<keyword evidence="3" id="KW-1185">Reference proteome</keyword>
<dbReference type="Gene3D" id="2.170.130.30">
    <property type="match status" value="1"/>
</dbReference>
<comment type="caution">
    <text evidence="2">The sequence shown here is derived from an EMBL/GenBank/DDBJ whole genome shotgun (WGS) entry which is preliminary data.</text>
</comment>
<name>A0ABT7A177_9ACTN</name>
<organism evidence="2 3">
    <name type="scientific">Streptomyces iconiensis</name>
    <dbReference type="NCBI Taxonomy" id="1384038"/>
    <lineage>
        <taxon>Bacteria</taxon>
        <taxon>Bacillati</taxon>
        <taxon>Actinomycetota</taxon>
        <taxon>Actinomycetes</taxon>
        <taxon>Kitasatosporales</taxon>
        <taxon>Streptomycetaceae</taxon>
        <taxon>Streptomyces</taxon>
    </lineage>
</organism>
<sequence>MRLREKRPRVLRLAAALAGILLVLIVPVTAGPAVATATSGSSDDATALVRLRVEGRTSTIFEGHVLTRGHDVTTESAGTHHCDGTNNNANPTPGPTATSALDDAARLAPFTWDGTYWAEFDDILVTRIGDTAQTDTEFWGILRNYAFTPVGGCQQRVQNGDEILFAFDAFAADHFLKLKGPHAAKVGKPATVTVTDGATGEPIAGATVGGQSTGADGKARVVFKKAGAESLKAEHPDAVRSNALRVAVLP</sequence>
<dbReference type="Proteomes" id="UP001214441">
    <property type="component" value="Unassembled WGS sequence"/>
</dbReference>
<accession>A0ABT7A177</accession>
<feature type="region of interest" description="Disordered" evidence="1">
    <location>
        <begin position="73"/>
        <end position="93"/>
    </location>
</feature>
<protein>
    <submittedName>
        <fullName evidence="2">Uncharacterized protein</fullName>
    </submittedName>
</protein>
<feature type="compositionally biased region" description="Basic and acidic residues" evidence="1">
    <location>
        <begin position="73"/>
        <end position="83"/>
    </location>
</feature>
<evidence type="ECO:0000313" key="3">
    <source>
        <dbReference type="Proteomes" id="UP001214441"/>
    </source>
</evidence>